<evidence type="ECO:0000313" key="3">
    <source>
        <dbReference type="Proteomes" id="UP000050911"/>
    </source>
</evidence>
<organism evidence="2 3">
    <name type="scientific">Secundilactobacillus kimchicus JCM 15530</name>
    <dbReference type="NCBI Taxonomy" id="1302272"/>
    <lineage>
        <taxon>Bacteria</taxon>
        <taxon>Bacillati</taxon>
        <taxon>Bacillota</taxon>
        <taxon>Bacilli</taxon>
        <taxon>Lactobacillales</taxon>
        <taxon>Lactobacillaceae</taxon>
        <taxon>Secundilactobacillus</taxon>
    </lineage>
</organism>
<dbReference type="EMBL" id="AZCX01000003">
    <property type="protein sequence ID" value="KRK48572.1"/>
    <property type="molecule type" value="Genomic_DNA"/>
</dbReference>
<feature type="compositionally biased region" description="Polar residues" evidence="1">
    <location>
        <begin position="19"/>
        <end position="33"/>
    </location>
</feature>
<comment type="caution">
    <text evidence="2">The sequence shown here is derived from an EMBL/GenBank/DDBJ whole genome shotgun (WGS) entry which is preliminary data.</text>
</comment>
<proteinExistence type="predicted"/>
<dbReference type="Proteomes" id="UP000050911">
    <property type="component" value="Unassembled WGS sequence"/>
</dbReference>
<reference evidence="2 3" key="1">
    <citation type="journal article" date="2015" name="Genome Announc.">
        <title>Expanding the biotechnology potential of lactobacilli through comparative genomics of 213 strains and associated genera.</title>
        <authorList>
            <person name="Sun Z."/>
            <person name="Harris H.M."/>
            <person name="McCann A."/>
            <person name="Guo C."/>
            <person name="Argimon S."/>
            <person name="Zhang W."/>
            <person name="Yang X."/>
            <person name="Jeffery I.B."/>
            <person name="Cooney J.C."/>
            <person name="Kagawa T.F."/>
            <person name="Liu W."/>
            <person name="Song Y."/>
            <person name="Salvetti E."/>
            <person name="Wrobel A."/>
            <person name="Rasinkangas P."/>
            <person name="Parkhill J."/>
            <person name="Rea M.C."/>
            <person name="O'Sullivan O."/>
            <person name="Ritari J."/>
            <person name="Douillard F.P."/>
            <person name="Paul Ross R."/>
            <person name="Yang R."/>
            <person name="Briner A.E."/>
            <person name="Felis G.E."/>
            <person name="de Vos W.M."/>
            <person name="Barrangou R."/>
            <person name="Klaenhammer T.R."/>
            <person name="Caufield P.W."/>
            <person name="Cui Y."/>
            <person name="Zhang H."/>
            <person name="O'Toole P.W."/>
        </authorList>
    </citation>
    <scope>NUCLEOTIDE SEQUENCE [LARGE SCALE GENOMIC DNA]</scope>
    <source>
        <strain evidence="2 3">JCM 15530</strain>
    </source>
</reference>
<name>A0A0R1HPZ0_9LACO</name>
<feature type="compositionally biased region" description="Polar residues" evidence="1">
    <location>
        <begin position="1"/>
        <end position="12"/>
    </location>
</feature>
<keyword evidence="3" id="KW-1185">Reference proteome</keyword>
<protein>
    <submittedName>
        <fullName evidence="2">Uncharacterized protein</fullName>
    </submittedName>
</protein>
<gene>
    <name evidence="2" type="ORF">FC96_GL001684</name>
</gene>
<feature type="region of interest" description="Disordered" evidence="1">
    <location>
        <begin position="1"/>
        <end position="33"/>
    </location>
</feature>
<sequence>MLAACGNQSQGNKQHEQASFKNEPTSTKPSDVQKTIEDSNALWYAAGGVNKKSESGMEAFYFNKNTNRVTIYNVTKYYKSYSAAKSANALNKEGTVRYTFKTDANNQTVIKFAGKLSDIPMTQTMTFKDTTTGTNNATKIGLSGYKVVRDVDYDKTNAVFVQADN</sequence>
<evidence type="ECO:0000256" key="1">
    <source>
        <dbReference type="SAM" id="MobiDB-lite"/>
    </source>
</evidence>
<dbReference type="AlphaFoldDB" id="A0A0R1HPZ0"/>
<dbReference type="PATRIC" id="fig|1302272.5.peg.1702"/>
<accession>A0A0R1HPZ0</accession>
<evidence type="ECO:0000313" key="2">
    <source>
        <dbReference type="EMBL" id="KRK48572.1"/>
    </source>
</evidence>